<dbReference type="AlphaFoldDB" id="A0A1G4IHP2"/>
<reference evidence="1" key="1">
    <citation type="submission" date="2016-09" db="EMBL/GenBank/DDBJ databases">
        <authorList>
            <person name="Hebert L."/>
            <person name="Moumen B."/>
        </authorList>
    </citation>
    <scope>NUCLEOTIDE SEQUENCE [LARGE SCALE GENOMIC DNA]</scope>
    <source>
        <strain evidence="1">OVI</strain>
    </source>
</reference>
<evidence type="ECO:0000313" key="1">
    <source>
        <dbReference type="EMBL" id="SCU71776.1"/>
    </source>
</evidence>
<organism evidence="1 2">
    <name type="scientific">Trypanosoma equiperdum</name>
    <dbReference type="NCBI Taxonomy" id="5694"/>
    <lineage>
        <taxon>Eukaryota</taxon>
        <taxon>Discoba</taxon>
        <taxon>Euglenozoa</taxon>
        <taxon>Kinetoplastea</taxon>
        <taxon>Metakinetoplastina</taxon>
        <taxon>Trypanosomatida</taxon>
        <taxon>Trypanosomatidae</taxon>
        <taxon>Trypanosoma</taxon>
    </lineage>
</organism>
<accession>A0A1G4IHP2</accession>
<protein>
    <submittedName>
        <fullName evidence="1">Kinetoplastid kinetochore protein 6</fullName>
    </submittedName>
</protein>
<sequence>MHSILPYTLDPERMTGCRKMNTINPYDASVTGPESSARDLDVIRNHLLQEWDRRTTSTVLFNPAAEIDIRSWDLSWTERESHWEENVAQCISPEEVEGLLPAKWFGYNTSSDVDETLARVCKLCTALVDKFVELSKGDNANQSTAKWRQHQAMLARISAVVELLEEAVGETLSVYDLRDPQTVRCLWERMDDEDRRKVASVLGAR</sequence>
<dbReference type="RefSeq" id="XP_067082375.1">
    <property type="nucleotide sequence ID" value="XM_067226274.1"/>
</dbReference>
<evidence type="ECO:0000313" key="2">
    <source>
        <dbReference type="Proteomes" id="UP000195570"/>
    </source>
</evidence>
<dbReference type="VEuPathDB" id="TriTrypDB:TEOVI_000335700"/>
<gene>
    <name evidence="1" type="ORF">TEOVI_000335700</name>
</gene>
<dbReference type="EMBL" id="CZPT02001731">
    <property type="protein sequence ID" value="SCU71776.1"/>
    <property type="molecule type" value="Genomic_DNA"/>
</dbReference>
<name>A0A1G4IHP2_TRYEQ</name>
<keyword evidence="2" id="KW-1185">Reference proteome</keyword>
<dbReference type="Proteomes" id="UP000195570">
    <property type="component" value="Unassembled WGS sequence"/>
</dbReference>
<comment type="caution">
    <text evidence="1">The sequence shown here is derived from an EMBL/GenBank/DDBJ whole genome shotgun (WGS) entry which is preliminary data.</text>
</comment>
<dbReference type="GeneID" id="92377297"/>
<proteinExistence type="predicted"/>